<dbReference type="Pfam" id="PF12704">
    <property type="entry name" value="MacB_PCD"/>
    <property type="match status" value="2"/>
</dbReference>
<feature type="domain" description="MacB-like periplasmic core" evidence="8">
    <location>
        <begin position="433"/>
        <end position="635"/>
    </location>
</feature>
<keyword evidence="5 6" id="KW-0472">Membrane</keyword>
<evidence type="ECO:0000256" key="6">
    <source>
        <dbReference type="SAM" id="Phobius"/>
    </source>
</evidence>
<dbReference type="OrthoDB" id="5933722at2"/>
<dbReference type="GO" id="GO:0022857">
    <property type="term" value="F:transmembrane transporter activity"/>
    <property type="evidence" value="ECO:0007669"/>
    <property type="project" value="TreeGrafter"/>
</dbReference>
<comment type="subcellular location">
    <subcellularLocation>
        <location evidence="1">Cell membrane</location>
        <topology evidence="1">Multi-pass membrane protein</topology>
    </subcellularLocation>
</comment>
<feature type="transmembrane region" description="Helical" evidence="6">
    <location>
        <begin position="665"/>
        <end position="691"/>
    </location>
</feature>
<keyword evidence="4 6" id="KW-1133">Transmembrane helix</keyword>
<evidence type="ECO:0000256" key="4">
    <source>
        <dbReference type="ARBA" id="ARBA00022989"/>
    </source>
</evidence>
<dbReference type="Pfam" id="PF02687">
    <property type="entry name" value="FtsX"/>
    <property type="match status" value="2"/>
</dbReference>
<feature type="transmembrane region" description="Helical" evidence="6">
    <location>
        <begin position="284"/>
        <end position="304"/>
    </location>
</feature>
<accession>A0A418LVI4</accession>
<evidence type="ECO:0000313" key="9">
    <source>
        <dbReference type="EMBL" id="RIV17263.1"/>
    </source>
</evidence>
<organism evidence="9 10">
    <name type="scientific">Fibrisoma montanum</name>
    <dbReference type="NCBI Taxonomy" id="2305895"/>
    <lineage>
        <taxon>Bacteria</taxon>
        <taxon>Pseudomonadati</taxon>
        <taxon>Bacteroidota</taxon>
        <taxon>Cytophagia</taxon>
        <taxon>Cytophagales</taxon>
        <taxon>Spirosomataceae</taxon>
        <taxon>Fibrisoma</taxon>
    </lineage>
</organism>
<keyword evidence="2" id="KW-1003">Cell membrane</keyword>
<name>A0A418LVI4_9BACT</name>
<feature type="transmembrane region" description="Helical" evidence="6">
    <location>
        <begin position="375"/>
        <end position="401"/>
    </location>
</feature>
<dbReference type="Proteomes" id="UP000283523">
    <property type="component" value="Unassembled WGS sequence"/>
</dbReference>
<evidence type="ECO:0000313" key="10">
    <source>
        <dbReference type="Proteomes" id="UP000283523"/>
    </source>
</evidence>
<evidence type="ECO:0000259" key="8">
    <source>
        <dbReference type="Pfam" id="PF12704"/>
    </source>
</evidence>
<dbReference type="EMBL" id="QXED01000021">
    <property type="protein sequence ID" value="RIV17263.1"/>
    <property type="molecule type" value="Genomic_DNA"/>
</dbReference>
<dbReference type="RefSeq" id="WP_119671964.1">
    <property type="nucleotide sequence ID" value="NZ_QXED01000021.1"/>
</dbReference>
<dbReference type="InterPro" id="IPR050250">
    <property type="entry name" value="Macrolide_Exporter_MacB"/>
</dbReference>
<feature type="transmembrane region" description="Helical" evidence="6">
    <location>
        <begin position="336"/>
        <end position="355"/>
    </location>
</feature>
<gene>
    <name evidence="9" type="ORF">DYU11_32670</name>
</gene>
<proteinExistence type="predicted"/>
<evidence type="ECO:0000256" key="1">
    <source>
        <dbReference type="ARBA" id="ARBA00004651"/>
    </source>
</evidence>
<dbReference type="InterPro" id="IPR025857">
    <property type="entry name" value="MacB_PCD"/>
</dbReference>
<dbReference type="InterPro" id="IPR003838">
    <property type="entry name" value="ABC3_permease_C"/>
</dbReference>
<feature type="transmembrane region" description="Helical" evidence="6">
    <location>
        <begin position="721"/>
        <end position="740"/>
    </location>
</feature>
<evidence type="ECO:0000256" key="2">
    <source>
        <dbReference type="ARBA" id="ARBA00022475"/>
    </source>
</evidence>
<keyword evidence="3 6" id="KW-0812">Transmembrane</keyword>
<comment type="caution">
    <text evidence="9">The sequence shown here is derived from an EMBL/GenBank/DDBJ whole genome shotgun (WGS) entry which is preliminary data.</text>
</comment>
<dbReference type="PANTHER" id="PTHR30572">
    <property type="entry name" value="MEMBRANE COMPONENT OF TRANSPORTER-RELATED"/>
    <property type="match status" value="1"/>
</dbReference>
<feature type="domain" description="ABC3 transporter permease C-terminal" evidence="7">
    <location>
        <begin position="672"/>
        <end position="785"/>
    </location>
</feature>
<feature type="domain" description="ABC3 transporter permease C-terminal" evidence="7">
    <location>
        <begin position="287"/>
        <end position="403"/>
    </location>
</feature>
<feature type="transmembrane region" description="Helical" evidence="6">
    <location>
        <begin position="755"/>
        <end position="775"/>
    </location>
</feature>
<evidence type="ECO:0000259" key="7">
    <source>
        <dbReference type="Pfam" id="PF02687"/>
    </source>
</evidence>
<feature type="domain" description="MacB-like periplasmic core" evidence="8">
    <location>
        <begin position="20"/>
        <end position="238"/>
    </location>
</feature>
<feature type="transmembrane region" description="Helical" evidence="6">
    <location>
        <begin position="422"/>
        <end position="446"/>
    </location>
</feature>
<feature type="transmembrane region" description="Helical" evidence="6">
    <location>
        <begin position="21"/>
        <end position="41"/>
    </location>
</feature>
<protein>
    <submittedName>
        <fullName evidence="9">ABC transporter permease</fullName>
    </submittedName>
</protein>
<dbReference type="AlphaFoldDB" id="A0A418LVI4"/>
<keyword evidence="10" id="KW-1185">Reference proteome</keyword>
<evidence type="ECO:0000256" key="5">
    <source>
        <dbReference type="ARBA" id="ARBA00023136"/>
    </source>
</evidence>
<dbReference type="GO" id="GO:0005886">
    <property type="term" value="C:plasma membrane"/>
    <property type="evidence" value="ECO:0007669"/>
    <property type="project" value="UniProtKB-SubCell"/>
</dbReference>
<reference evidence="9 10" key="1">
    <citation type="submission" date="2018-08" db="EMBL/GenBank/DDBJ databases">
        <title>Fibrisoma montanum sp. nov., isolated from Danxia mountain soil.</title>
        <authorList>
            <person name="Huang Y."/>
        </authorList>
    </citation>
    <scope>NUCLEOTIDE SEQUENCE [LARGE SCALE GENOMIC DNA]</scope>
    <source>
        <strain evidence="9 10">HYT19</strain>
    </source>
</reference>
<evidence type="ECO:0000256" key="3">
    <source>
        <dbReference type="ARBA" id="ARBA00022692"/>
    </source>
</evidence>
<sequence>MLYNHLKIAWRNLIRNKTFSMINILGLALGMTSSLLILLWIQDELSIGTEFSSAPYLYRVMEHEIADGRIVTDEDTPGILADELKRQFPEVVYAAGFSGPEQHVLAVGDKVSRQTGHFVGADWFRMYGIPLLTGSPETALKAPNNLAISKQLAETYFGDAQTALGKSIRLDNWIDYQVTAVFENLPAHSPDQYDFLLNWDTYLKREPWLNDWSNAGPGTRLQLRPDADVAKIDAKLRTFLKGRNKDISAHFNIQLFLQPETEAYLYSNFKNGHRDGGRIEYVRLFSIVAVFLLLIASINFMNLATARSVKRAREVGVRKVVGAAHSSLIRQFMGEAFLMTTLALGLAILLAGLSLPLFNQLTDKQLTLPVSQPTFWAIVFGLLVVTGGLAGSYPAIFLSSLQPVQVLKGHGPSLRFGAGAQLLRRGLVVFQFVLSMLMIVGTVVVYRQLQYIQTKSLGYDRENLIRIQGEGEIAQKYQTFKQELLRMPGIESVSHMQTSPLYNGNTTDGVDWAGKDPNVAIQFNNTWVGYDFAKTMRVKIVQGRDFSAAFGTDSTNYLINQSAAKRLGYQDPVGQPLSFGKRPGKIVGVIEDFHFNSLHVPIRPLVIRLAENWNYDNILIRPQPGQTKQALASIEALCRQLNPKFPFSYSFVDAEYEKLYKSETIIGTLATIFACLAILIACLGLFGLAAFTAEQRTKEIGVRKVLGASVVNVVTLLSKDFLKLVLIAIVVASPLAWYVARQWLQNFEYRIDLSWWMFVLAGFIAIVIAILTISFQSIKAALMNPVKSLRTE</sequence>
<dbReference type="PANTHER" id="PTHR30572:SF18">
    <property type="entry name" value="ABC-TYPE MACROLIDE FAMILY EXPORT SYSTEM PERMEASE COMPONENT 2"/>
    <property type="match status" value="1"/>
</dbReference>